<accession>A0A6G9ZE83</accession>
<organism evidence="1 2">
    <name type="scientific">Nocardia terpenica</name>
    <dbReference type="NCBI Taxonomy" id="455432"/>
    <lineage>
        <taxon>Bacteria</taxon>
        <taxon>Bacillati</taxon>
        <taxon>Actinomycetota</taxon>
        <taxon>Actinomycetes</taxon>
        <taxon>Mycobacteriales</taxon>
        <taxon>Nocardiaceae</taxon>
        <taxon>Nocardia</taxon>
    </lineage>
</organism>
<sequence length="108" mass="11750">MSRVDEYAVSGLEAGLDAFGEPTVEIYFVAGVFAGVDSFSRVEAAEMVIDDAQEYSFPHFTSAVAVLAWSRNEIYVPLNDYHDADAFALLDISRVMVGRWVGHGAGRG</sequence>
<reference evidence="1 2" key="1">
    <citation type="journal article" date="2019" name="ACS Chem. Biol.">
        <title>Identification and Mobilization of a Cryptic Antibiotic Biosynthesis Gene Locus from a Human-Pathogenic Nocardia Isolate.</title>
        <authorList>
            <person name="Herisse M."/>
            <person name="Ishida K."/>
            <person name="Porter J.L."/>
            <person name="Howden B."/>
            <person name="Hertweck C."/>
            <person name="Stinear T.P."/>
            <person name="Pidot S.J."/>
        </authorList>
    </citation>
    <scope>NUCLEOTIDE SEQUENCE [LARGE SCALE GENOMIC DNA]</scope>
    <source>
        <strain evidence="1 2">AUSMDU00012715</strain>
    </source>
</reference>
<dbReference type="EMBL" id="CP046173">
    <property type="protein sequence ID" value="QIS23657.1"/>
    <property type="molecule type" value="Genomic_DNA"/>
</dbReference>
<evidence type="ECO:0000313" key="2">
    <source>
        <dbReference type="Proteomes" id="UP000500953"/>
    </source>
</evidence>
<proteinExistence type="predicted"/>
<dbReference type="Proteomes" id="UP000500953">
    <property type="component" value="Chromosome"/>
</dbReference>
<evidence type="ECO:0000313" key="1">
    <source>
        <dbReference type="EMBL" id="QIS23657.1"/>
    </source>
</evidence>
<dbReference type="AlphaFoldDB" id="A0A6G9ZE83"/>
<name>A0A6G9ZE83_9NOCA</name>
<gene>
    <name evidence="1" type="ORF">F6W96_40695</name>
</gene>
<dbReference type="RefSeq" id="WP_167490975.1">
    <property type="nucleotide sequence ID" value="NZ_CP046173.1"/>
</dbReference>
<protein>
    <submittedName>
        <fullName evidence="1">Uncharacterized protein</fullName>
    </submittedName>
</protein>